<dbReference type="GeneID" id="113718664"/>
<keyword evidence="2" id="KW-0611">Plant defense</keyword>
<dbReference type="PRINTS" id="PR00367">
    <property type="entry name" value="ETHRSPELEMNT"/>
</dbReference>
<keyword evidence="5" id="KW-0804">Transcription</keyword>
<keyword evidence="6" id="KW-0539">Nucleus</keyword>
<evidence type="ECO:0000313" key="10">
    <source>
        <dbReference type="RefSeq" id="XP_027099355.1"/>
    </source>
</evidence>
<dbReference type="RefSeq" id="XP_027099355.1">
    <property type="nucleotide sequence ID" value="XM_027243554.2"/>
</dbReference>
<name>A0A6P6V9S6_COFAR</name>
<dbReference type="Gene3D" id="3.30.730.10">
    <property type="entry name" value="AP2/ERF domain"/>
    <property type="match status" value="1"/>
</dbReference>
<dbReference type="InterPro" id="IPR016177">
    <property type="entry name" value="DNA-bd_dom_sf"/>
</dbReference>
<dbReference type="PROSITE" id="PS51032">
    <property type="entry name" value="AP2_ERF"/>
    <property type="match status" value="1"/>
</dbReference>
<feature type="compositionally biased region" description="Basic and acidic residues" evidence="7">
    <location>
        <begin position="1"/>
        <end position="48"/>
    </location>
</feature>
<organism evidence="9 10">
    <name type="scientific">Coffea arabica</name>
    <name type="common">Arabian coffee</name>
    <dbReference type="NCBI Taxonomy" id="13443"/>
    <lineage>
        <taxon>Eukaryota</taxon>
        <taxon>Viridiplantae</taxon>
        <taxon>Streptophyta</taxon>
        <taxon>Embryophyta</taxon>
        <taxon>Tracheophyta</taxon>
        <taxon>Spermatophyta</taxon>
        <taxon>Magnoliopsida</taxon>
        <taxon>eudicotyledons</taxon>
        <taxon>Gunneridae</taxon>
        <taxon>Pentapetalae</taxon>
        <taxon>asterids</taxon>
        <taxon>lamiids</taxon>
        <taxon>Gentianales</taxon>
        <taxon>Rubiaceae</taxon>
        <taxon>Ixoroideae</taxon>
        <taxon>Gardenieae complex</taxon>
        <taxon>Bertiereae - Coffeeae clade</taxon>
        <taxon>Coffeeae</taxon>
        <taxon>Coffea</taxon>
    </lineage>
</organism>
<dbReference type="GO" id="GO:0003677">
    <property type="term" value="F:DNA binding"/>
    <property type="evidence" value="ECO:0007669"/>
    <property type="project" value="UniProtKB-KW"/>
</dbReference>
<evidence type="ECO:0000256" key="1">
    <source>
        <dbReference type="ARBA" id="ARBA00004123"/>
    </source>
</evidence>
<reference evidence="10" key="2">
    <citation type="submission" date="2025-08" db="UniProtKB">
        <authorList>
            <consortium name="RefSeq"/>
        </authorList>
    </citation>
    <scope>IDENTIFICATION</scope>
    <source>
        <tissue evidence="10">Leaves</tissue>
    </source>
</reference>
<feature type="region of interest" description="Disordered" evidence="7">
    <location>
        <begin position="221"/>
        <end position="246"/>
    </location>
</feature>
<dbReference type="InterPro" id="IPR036955">
    <property type="entry name" value="AP2/ERF_dom_sf"/>
</dbReference>
<evidence type="ECO:0000256" key="4">
    <source>
        <dbReference type="ARBA" id="ARBA00023125"/>
    </source>
</evidence>
<dbReference type="GO" id="GO:0003700">
    <property type="term" value="F:DNA-binding transcription factor activity"/>
    <property type="evidence" value="ECO:0007669"/>
    <property type="project" value="InterPro"/>
</dbReference>
<dbReference type="OrthoDB" id="1925932at2759"/>
<evidence type="ECO:0000256" key="5">
    <source>
        <dbReference type="ARBA" id="ARBA00023163"/>
    </source>
</evidence>
<keyword evidence="4" id="KW-0238">DNA-binding</keyword>
<feature type="compositionally biased region" description="Basic residues" evidence="7">
    <location>
        <begin position="49"/>
        <end position="66"/>
    </location>
</feature>
<dbReference type="AlphaFoldDB" id="A0A6P6V9S6"/>
<evidence type="ECO:0000256" key="6">
    <source>
        <dbReference type="ARBA" id="ARBA00023242"/>
    </source>
</evidence>
<evidence type="ECO:0000256" key="3">
    <source>
        <dbReference type="ARBA" id="ARBA00023015"/>
    </source>
</evidence>
<feature type="region of interest" description="Disordered" evidence="7">
    <location>
        <begin position="1"/>
        <end position="95"/>
    </location>
</feature>
<evidence type="ECO:0000313" key="9">
    <source>
        <dbReference type="Proteomes" id="UP001652660"/>
    </source>
</evidence>
<keyword evidence="9" id="KW-1185">Reference proteome</keyword>
<proteinExistence type="predicted"/>
<dbReference type="Pfam" id="PF00847">
    <property type="entry name" value="AP2"/>
    <property type="match status" value="1"/>
</dbReference>
<evidence type="ECO:0000256" key="2">
    <source>
        <dbReference type="ARBA" id="ARBA00022821"/>
    </source>
</evidence>
<dbReference type="GO" id="GO:0005634">
    <property type="term" value="C:nucleus"/>
    <property type="evidence" value="ECO:0007669"/>
    <property type="project" value="UniProtKB-SubCell"/>
</dbReference>
<feature type="domain" description="AP2/ERF" evidence="8">
    <location>
        <begin position="144"/>
        <end position="201"/>
    </location>
</feature>
<dbReference type="GO" id="GO:0006952">
    <property type="term" value="P:defense response"/>
    <property type="evidence" value="ECO:0007669"/>
    <property type="project" value="UniProtKB-KW"/>
</dbReference>
<dbReference type="GO" id="GO:0009873">
    <property type="term" value="P:ethylene-activated signaling pathway"/>
    <property type="evidence" value="ECO:0007669"/>
    <property type="project" value="InterPro"/>
</dbReference>
<accession>A0A6P6V9S6</accession>
<protein>
    <recommendedName>
        <fullName evidence="8">AP2/ERF domain-containing protein</fullName>
    </recommendedName>
</protein>
<feature type="compositionally biased region" description="Basic and acidic residues" evidence="7">
    <location>
        <begin position="72"/>
        <end position="88"/>
    </location>
</feature>
<dbReference type="PANTHER" id="PTHR31190">
    <property type="entry name" value="DNA-BINDING DOMAIN"/>
    <property type="match status" value="1"/>
</dbReference>
<gene>
    <name evidence="10" type="primary">LOC113718664</name>
</gene>
<evidence type="ECO:0000256" key="7">
    <source>
        <dbReference type="SAM" id="MobiDB-lite"/>
    </source>
</evidence>
<keyword evidence="3" id="KW-0805">Transcription regulation</keyword>
<dbReference type="SUPFAM" id="SSF54171">
    <property type="entry name" value="DNA-binding domain"/>
    <property type="match status" value="1"/>
</dbReference>
<dbReference type="InterPro" id="IPR044808">
    <property type="entry name" value="ERF_plant"/>
</dbReference>
<dbReference type="SMART" id="SM00380">
    <property type="entry name" value="AP2"/>
    <property type="match status" value="1"/>
</dbReference>
<evidence type="ECO:0000259" key="8">
    <source>
        <dbReference type="PROSITE" id="PS51032"/>
    </source>
</evidence>
<dbReference type="CDD" id="cd00018">
    <property type="entry name" value="AP2"/>
    <property type="match status" value="1"/>
</dbReference>
<sequence>MAGKGREEEDGKRKEIEEKERRRKREEEEGGGRREKHEEREGGEQRGRGKEKKIKRRVLDRRHGKRPLSSEAWKKEEKNKGQDHHHGSLDGGVDLEFENETITRVASSEYSPDSTHPLLESAVSPATAAAVTSFRQEAQAGRRHYRGVRRRPWGKWAAEIRDPKKAARVWLGTFDMAEDAALAYDEAALRFKGTKAKLNFPERVVQGGKYSQSQLRYPTAVSSSSLSRQQYNPNPQEATETMINPSNTNVPPDTMTMTNYPHLLQYAQLLSSTDAELPYYASALYDQQQLLQPNPQITSPSAHVVTPDLHRQPQEDFSSFSSEQCDYQSFCSSDFLKYGKDFDPKSPDH</sequence>
<dbReference type="FunFam" id="3.30.730.10:FF:000001">
    <property type="entry name" value="Ethylene-responsive transcription factor 2"/>
    <property type="match status" value="1"/>
</dbReference>
<comment type="subcellular location">
    <subcellularLocation>
        <location evidence="1">Nucleus</location>
    </subcellularLocation>
</comment>
<dbReference type="PANTHER" id="PTHR31190:SF167">
    <property type="entry name" value="ETHYLENE-RESPONSIVE TRANSCRIPTION FACTOR ERF112"/>
    <property type="match status" value="1"/>
</dbReference>
<dbReference type="InterPro" id="IPR001471">
    <property type="entry name" value="AP2/ERF_dom"/>
</dbReference>
<dbReference type="Proteomes" id="UP001652660">
    <property type="component" value="Chromosome 11e"/>
</dbReference>
<reference evidence="9" key="1">
    <citation type="journal article" date="2025" name="Foods">
        <title>Unveiling the Microbial Signatures of Arabica Coffee Cherries: Insights into Ripeness Specific Diversity, Functional Traits, and Implications for Quality and Safety.</title>
        <authorList>
            <consortium name="RefSeq"/>
            <person name="Tenea G.N."/>
            <person name="Cifuentes V."/>
            <person name="Reyes P."/>
            <person name="Cevallos-Vallejos M."/>
        </authorList>
    </citation>
    <scope>NUCLEOTIDE SEQUENCE [LARGE SCALE GENOMIC DNA]</scope>
</reference>